<sequence length="406" mass="43894">MQTGDIIDLEITGIAHGGVFIARHGEEGLVVFVPDTIPGERVRARITQVKKSFARAETIEVLEASPHRVPHIWKQADVSVAPELRPGGADFGHIALEHQRELKARVITEAFDRFAGGSVPVTVEPASAHETGAGYRTRVGLHVDRDGRVGPYAARSNDVIETADYPLATPAIERAIAALGSEREGRIDLVHPADGEVRILRRPATRGRSRAKKEPEVVAEIVGGRRFDVDVDGFWQVHREAATALDRVVREELAKLDAPERAHHLDLYGGVGLFSAALAGHGTDSWVTTVESSGRATQHAADNLADLPVEAISARVERFIEHLDPTDAISRGITLLDPPRSGAGEQVVRRIGELNPAAVVYIACDPVALARDTGTFRELGYSVDSLRGIDLFPSSHHVEAVAVLTR</sequence>
<feature type="binding site" evidence="4">
    <location>
        <position position="236"/>
    </location>
    <ligand>
        <name>S-adenosyl-L-methionine</name>
        <dbReference type="ChEBI" id="CHEBI:59789"/>
    </ligand>
</feature>
<evidence type="ECO:0000256" key="4">
    <source>
        <dbReference type="PROSITE-ProRule" id="PRU01024"/>
    </source>
</evidence>
<feature type="binding site" evidence="4">
    <location>
        <position position="268"/>
    </location>
    <ligand>
        <name>S-adenosyl-L-methionine</name>
        <dbReference type="ChEBI" id="CHEBI:59789"/>
    </ligand>
</feature>
<accession>A0A367XU55</accession>
<keyword evidence="7" id="KW-1185">Reference proteome</keyword>
<dbReference type="OrthoDB" id="9804590at2"/>
<dbReference type="RefSeq" id="WP_114118594.1">
    <property type="nucleotide sequence ID" value="NZ_BMHU01000005.1"/>
</dbReference>
<keyword evidence="2 4" id="KW-0808">Transferase</keyword>
<dbReference type="PANTHER" id="PTHR11061:SF30">
    <property type="entry name" value="TRNA (URACIL(54)-C(5))-METHYLTRANSFERASE"/>
    <property type="match status" value="1"/>
</dbReference>
<dbReference type="GO" id="GO:0070475">
    <property type="term" value="P:rRNA base methylation"/>
    <property type="evidence" value="ECO:0007669"/>
    <property type="project" value="TreeGrafter"/>
</dbReference>
<evidence type="ECO:0000256" key="3">
    <source>
        <dbReference type="ARBA" id="ARBA00022691"/>
    </source>
</evidence>
<feature type="domain" description="TRAM" evidence="5">
    <location>
        <begin position="1"/>
        <end position="60"/>
    </location>
</feature>
<dbReference type="GO" id="GO:0070041">
    <property type="term" value="F:rRNA (uridine-C5-)-methyltransferase activity"/>
    <property type="evidence" value="ECO:0007669"/>
    <property type="project" value="TreeGrafter"/>
</dbReference>
<dbReference type="InterPro" id="IPR002792">
    <property type="entry name" value="TRAM_dom"/>
</dbReference>
<dbReference type="Proteomes" id="UP000253508">
    <property type="component" value="Unassembled WGS sequence"/>
</dbReference>
<dbReference type="InterPro" id="IPR029063">
    <property type="entry name" value="SAM-dependent_MTases_sf"/>
</dbReference>
<comment type="similarity">
    <text evidence="4">Belongs to the class I-like SAM-binding methyltransferase superfamily. RNA M5U methyltransferase family.</text>
</comment>
<evidence type="ECO:0000313" key="7">
    <source>
        <dbReference type="Proteomes" id="UP000253508"/>
    </source>
</evidence>
<dbReference type="PANTHER" id="PTHR11061">
    <property type="entry name" value="RNA M5U METHYLTRANSFERASE"/>
    <property type="match status" value="1"/>
</dbReference>
<name>A0A367XU55_9MICO</name>
<keyword evidence="3 4" id="KW-0949">S-adenosyl-L-methionine</keyword>
<feature type="binding site" evidence="4">
    <location>
        <position position="291"/>
    </location>
    <ligand>
        <name>S-adenosyl-L-methionine</name>
        <dbReference type="ChEBI" id="CHEBI:59789"/>
    </ligand>
</feature>
<keyword evidence="1 4" id="KW-0489">Methyltransferase</keyword>
<protein>
    <submittedName>
        <fullName evidence="6">Class I SAM-dependent RNA methyltransferase</fullName>
    </submittedName>
</protein>
<feature type="active site" description="Nucleophile" evidence="4">
    <location>
        <position position="364"/>
    </location>
</feature>
<organism evidence="6 7">
    <name type="scientific">Microbacterium sorbitolivorans</name>
    <dbReference type="NCBI Taxonomy" id="1867410"/>
    <lineage>
        <taxon>Bacteria</taxon>
        <taxon>Bacillati</taxon>
        <taxon>Actinomycetota</taxon>
        <taxon>Actinomycetes</taxon>
        <taxon>Micrococcales</taxon>
        <taxon>Microbacteriaceae</taxon>
        <taxon>Microbacterium</taxon>
    </lineage>
</organism>
<dbReference type="PROSITE" id="PS50926">
    <property type="entry name" value="TRAM"/>
    <property type="match status" value="1"/>
</dbReference>
<gene>
    <name evidence="6" type="ORF">DTO57_12685</name>
</gene>
<dbReference type="InterPro" id="IPR012340">
    <property type="entry name" value="NA-bd_OB-fold"/>
</dbReference>
<dbReference type="InterPro" id="IPR010280">
    <property type="entry name" value="U5_MeTrfase_fam"/>
</dbReference>
<comment type="caution">
    <text evidence="6">The sequence shown here is derived from an EMBL/GenBank/DDBJ whole genome shotgun (WGS) entry which is preliminary data.</text>
</comment>
<dbReference type="AlphaFoldDB" id="A0A367XU55"/>
<evidence type="ECO:0000259" key="5">
    <source>
        <dbReference type="PROSITE" id="PS50926"/>
    </source>
</evidence>
<dbReference type="Pfam" id="PF05958">
    <property type="entry name" value="tRNA_U5-meth_tr"/>
    <property type="match status" value="1"/>
</dbReference>
<dbReference type="SUPFAM" id="SSF53335">
    <property type="entry name" value="S-adenosyl-L-methionine-dependent methyltransferases"/>
    <property type="match status" value="1"/>
</dbReference>
<proteinExistence type="inferred from homology"/>
<dbReference type="SUPFAM" id="SSF50249">
    <property type="entry name" value="Nucleic acid-binding proteins"/>
    <property type="match status" value="1"/>
</dbReference>
<dbReference type="PROSITE" id="PS51687">
    <property type="entry name" value="SAM_MT_RNA_M5U"/>
    <property type="match status" value="1"/>
</dbReference>
<evidence type="ECO:0000256" key="2">
    <source>
        <dbReference type="ARBA" id="ARBA00022679"/>
    </source>
</evidence>
<dbReference type="Pfam" id="PF01938">
    <property type="entry name" value="TRAM"/>
    <property type="match status" value="1"/>
</dbReference>
<evidence type="ECO:0000313" key="6">
    <source>
        <dbReference type="EMBL" id="RCK57156.1"/>
    </source>
</evidence>
<evidence type="ECO:0000256" key="1">
    <source>
        <dbReference type="ARBA" id="ARBA00022603"/>
    </source>
</evidence>
<feature type="binding site" evidence="4">
    <location>
        <position position="337"/>
    </location>
    <ligand>
        <name>S-adenosyl-L-methionine</name>
        <dbReference type="ChEBI" id="CHEBI:59789"/>
    </ligand>
</feature>
<reference evidence="6 7" key="1">
    <citation type="submission" date="2018-07" db="EMBL/GenBank/DDBJ databases">
        <title>Microbacterium endoborsara sp. nov., a novel actinobacterium isolated from Borszczowia aralocaspica.</title>
        <authorList>
            <person name="An D."/>
        </authorList>
    </citation>
    <scope>NUCLEOTIDE SEQUENCE [LARGE SCALE GENOMIC DNA]</scope>
    <source>
        <strain evidence="6 7">C1.15228</strain>
    </source>
</reference>
<dbReference type="Gene3D" id="2.40.50.140">
    <property type="entry name" value="Nucleic acid-binding proteins"/>
    <property type="match status" value="1"/>
</dbReference>
<dbReference type="Gene3D" id="3.40.50.150">
    <property type="entry name" value="Vaccinia Virus protein VP39"/>
    <property type="match status" value="1"/>
</dbReference>
<dbReference type="EMBL" id="QORO01000005">
    <property type="protein sequence ID" value="RCK57156.1"/>
    <property type="molecule type" value="Genomic_DNA"/>
</dbReference>